<proteinExistence type="predicted"/>
<reference evidence="1 2" key="1">
    <citation type="submission" date="2024-09" db="EMBL/GenBank/DDBJ databases">
        <authorList>
            <person name="Sun Q."/>
            <person name="Mori K."/>
        </authorList>
    </citation>
    <scope>NUCLEOTIDE SEQUENCE [LARGE SCALE GENOMIC DNA]</scope>
    <source>
        <strain evidence="1 2">JCM 3307</strain>
    </source>
</reference>
<evidence type="ECO:0000313" key="2">
    <source>
        <dbReference type="Proteomes" id="UP001589608"/>
    </source>
</evidence>
<dbReference type="InterPro" id="IPR000836">
    <property type="entry name" value="PRTase_dom"/>
</dbReference>
<dbReference type="RefSeq" id="WP_223097476.1">
    <property type="nucleotide sequence ID" value="NZ_CP061913.1"/>
</dbReference>
<name>A0ABV5LZ06_9ACTN</name>
<dbReference type="EMBL" id="JBHMCA010000007">
    <property type="protein sequence ID" value="MFB9441837.1"/>
    <property type="molecule type" value="Genomic_DNA"/>
</dbReference>
<dbReference type="InterPro" id="IPR029057">
    <property type="entry name" value="PRTase-like"/>
</dbReference>
<dbReference type="Gene3D" id="3.40.50.2020">
    <property type="match status" value="1"/>
</dbReference>
<dbReference type="Proteomes" id="UP001589608">
    <property type="component" value="Unassembled WGS sequence"/>
</dbReference>
<dbReference type="SUPFAM" id="SSF53271">
    <property type="entry name" value="PRTase-like"/>
    <property type="match status" value="1"/>
</dbReference>
<keyword evidence="2" id="KW-1185">Reference proteome</keyword>
<organism evidence="1 2">
    <name type="scientific">Dactylosporangium vinaceum</name>
    <dbReference type="NCBI Taxonomy" id="53362"/>
    <lineage>
        <taxon>Bacteria</taxon>
        <taxon>Bacillati</taxon>
        <taxon>Actinomycetota</taxon>
        <taxon>Actinomycetes</taxon>
        <taxon>Micromonosporales</taxon>
        <taxon>Micromonosporaceae</taxon>
        <taxon>Dactylosporangium</taxon>
    </lineage>
</organism>
<dbReference type="CDD" id="cd06223">
    <property type="entry name" value="PRTases_typeI"/>
    <property type="match status" value="1"/>
</dbReference>
<gene>
    <name evidence="1" type="ORF">ACFFTR_01890</name>
</gene>
<comment type="caution">
    <text evidence="1">The sequence shown here is derived from an EMBL/GenBank/DDBJ whole genome shotgun (WGS) entry which is preliminary data.</text>
</comment>
<evidence type="ECO:0000313" key="1">
    <source>
        <dbReference type="EMBL" id="MFB9441837.1"/>
    </source>
</evidence>
<accession>A0ABV5LZ06</accession>
<protein>
    <submittedName>
        <fullName evidence="1">ComF family protein</fullName>
    </submittedName>
</protein>
<sequence length="241" mass="26884">MVTNDQQYSRTYLEGLLVHCPSLTADCCPMCRSWRPIDEKFCDNCSQVFQHLSQPCTSVVPISLYSKPSTLRDWLKYYKPNAEEYVPRFSEGLAAIIRTALTESSNPLEYVVGEWDAVVVVPSSNGRVPHPFESVLAGAGLEKNLMRPLQRTAVPLNHRVMSDEAYVPNIDVAGAKVLLFDDVYTTGSRSQSAASALQNAGADVLAVVVVGRRINPEFNDRASKLWTEQVVRKFSFQGLFY</sequence>